<dbReference type="Proteomes" id="UP000823891">
    <property type="component" value="Unassembled WGS sequence"/>
</dbReference>
<name>A0A9D2NGM1_9FIRM</name>
<gene>
    <name evidence="1" type="ORF">H9761_12300</name>
</gene>
<comment type="caution">
    <text evidence="1">The sequence shown here is derived from an EMBL/GenBank/DDBJ whole genome shotgun (WGS) entry which is preliminary data.</text>
</comment>
<keyword evidence="1" id="KW-0808">Transferase</keyword>
<evidence type="ECO:0000313" key="2">
    <source>
        <dbReference type="Proteomes" id="UP000823891"/>
    </source>
</evidence>
<sequence length="304" mass="35722">MYLHDDRKAFRNIVEQAAIYAERMPNVVEKDYYVTLILRMLAQQLDQCVFKGGTSLSKGFGVIDRFSEDIDITFSEHIGESRRKKLKNVILKGISQELSMPIANWEETQSDRDYNAYLFSYQSVFEQEDDWLPQHVKLETALGSYAFPTRVIEIYNYMGDYLEEKGRKDLAERFLLDKFSMNLQSLERTYIDKVFALCDYYLQGRSKRCSRHLYDIYKLASIIKYDDSFAALVKEVREHRVRMPICPSARESVNIPAVIKEFCENSFYREDYEAITGYFTADYVPYKDVIGVMREIAESDLFLN</sequence>
<protein>
    <submittedName>
        <fullName evidence="1">Nucleotidyl transferase AbiEii/AbiGii toxin family protein</fullName>
    </submittedName>
</protein>
<organism evidence="1 2">
    <name type="scientific">Candidatus Eisenbergiella merdavium</name>
    <dbReference type="NCBI Taxonomy" id="2838551"/>
    <lineage>
        <taxon>Bacteria</taxon>
        <taxon>Bacillati</taxon>
        <taxon>Bacillota</taxon>
        <taxon>Clostridia</taxon>
        <taxon>Lachnospirales</taxon>
        <taxon>Lachnospiraceae</taxon>
        <taxon>Eisenbergiella</taxon>
    </lineage>
</organism>
<dbReference type="Pfam" id="PF08843">
    <property type="entry name" value="AbiEii"/>
    <property type="match status" value="1"/>
</dbReference>
<dbReference type="AlphaFoldDB" id="A0A9D2NGM1"/>
<dbReference type="GO" id="GO:0016740">
    <property type="term" value="F:transferase activity"/>
    <property type="evidence" value="ECO:0007669"/>
    <property type="project" value="UniProtKB-KW"/>
</dbReference>
<reference evidence="1" key="1">
    <citation type="journal article" date="2021" name="PeerJ">
        <title>Extensive microbial diversity within the chicken gut microbiome revealed by metagenomics and culture.</title>
        <authorList>
            <person name="Gilroy R."/>
            <person name="Ravi A."/>
            <person name="Getino M."/>
            <person name="Pursley I."/>
            <person name="Horton D.L."/>
            <person name="Alikhan N.F."/>
            <person name="Baker D."/>
            <person name="Gharbi K."/>
            <person name="Hall N."/>
            <person name="Watson M."/>
            <person name="Adriaenssens E.M."/>
            <person name="Foster-Nyarko E."/>
            <person name="Jarju S."/>
            <person name="Secka A."/>
            <person name="Antonio M."/>
            <person name="Oren A."/>
            <person name="Chaudhuri R.R."/>
            <person name="La Ragione R."/>
            <person name="Hildebrand F."/>
            <person name="Pallen M.J."/>
        </authorList>
    </citation>
    <scope>NUCLEOTIDE SEQUENCE</scope>
    <source>
        <strain evidence="1">USAMLcec2-132</strain>
    </source>
</reference>
<reference evidence="1" key="2">
    <citation type="submission" date="2021-04" db="EMBL/GenBank/DDBJ databases">
        <authorList>
            <person name="Gilroy R."/>
        </authorList>
    </citation>
    <scope>NUCLEOTIDE SEQUENCE</scope>
    <source>
        <strain evidence="1">USAMLcec2-132</strain>
    </source>
</reference>
<proteinExistence type="predicted"/>
<evidence type="ECO:0000313" key="1">
    <source>
        <dbReference type="EMBL" id="HJC24473.1"/>
    </source>
</evidence>
<accession>A0A9D2NGM1</accession>
<dbReference type="Gene3D" id="3.10.450.620">
    <property type="entry name" value="JHP933, nucleotidyltransferase-like core domain"/>
    <property type="match status" value="1"/>
</dbReference>
<dbReference type="InterPro" id="IPR014942">
    <property type="entry name" value="AbiEii"/>
</dbReference>
<dbReference type="EMBL" id="DWWS01000044">
    <property type="protein sequence ID" value="HJC24473.1"/>
    <property type="molecule type" value="Genomic_DNA"/>
</dbReference>